<evidence type="ECO:0000313" key="2">
    <source>
        <dbReference type="EMBL" id="KAF9131800.1"/>
    </source>
</evidence>
<reference evidence="2" key="1">
    <citation type="journal article" date="2020" name="Fungal Divers.">
        <title>Resolving the Mortierellaceae phylogeny through synthesis of multi-gene phylogenetics and phylogenomics.</title>
        <authorList>
            <person name="Vandepol N."/>
            <person name="Liber J."/>
            <person name="Desiro A."/>
            <person name="Na H."/>
            <person name="Kennedy M."/>
            <person name="Barry K."/>
            <person name="Grigoriev I.V."/>
            <person name="Miller A.N."/>
            <person name="O'Donnell K."/>
            <person name="Stajich J.E."/>
            <person name="Bonito G."/>
        </authorList>
    </citation>
    <scope>NUCLEOTIDE SEQUENCE</scope>
    <source>
        <strain evidence="2">NRRL 6426</strain>
    </source>
</reference>
<name>A0A9P5RJK6_9FUNG</name>
<keyword evidence="3" id="KW-1185">Reference proteome</keyword>
<dbReference type="Proteomes" id="UP000748756">
    <property type="component" value="Unassembled WGS sequence"/>
</dbReference>
<accession>A0A9P5RJK6</accession>
<organism evidence="2 3">
    <name type="scientific">Linnemannia schmuckeri</name>
    <dbReference type="NCBI Taxonomy" id="64567"/>
    <lineage>
        <taxon>Eukaryota</taxon>
        <taxon>Fungi</taxon>
        <taxon>Fungi incertae sedis</taxon>
        <taxon>Mucoromycota</taxon>
        <taxon>Mortierellomycotina</taxon>
        <taxon>Mortierellomycetes</taxon>
        <taxon>Mortierellales</taxon>
        <taxon>Mortierellaceae</taxon>
        <taxon>Linnemannia</taxon>
    </lineage>
</organism>
<evidence type="ECO:0000313" key="3">
    <source>
        <dbReference type="Proteomes" id="UP000748756"/>
    </source>
</evidence>
<comment type="caution">
    <text evidence="2">The sequence shown here is derived from an EMBL/GenBank/DDBJ whole genome shotgun (WGS) entry which is preliminary data.</text>
</comment>
<dbReference type="AlphaFoldDB" id="A0A9P5RJK6"/>
<feature type="compositionally biased region" description="Low complexity" evidence="1">
    <location>
        <begin position="1"/>
        <end position="26"/>
    </location>
</feature>
<feature type="region of interest" description="Disordered" evidence="1">
    <location>
        <begin position="1"/>
        <end position="30"/>
    </location>
</feature>
<gene>
    <name evidence="2" type="ORF">BG015_003809</name>
</gene>
<feature type="non-terminal residue" evidence="2">
    <location>
        <position position="75"/>
    </location>
</feature>
<dbReference type="EMBL" id="JAAAUQ010001872">
    <property type="protein sequence ID" value="KAF9131800.1"/>
    <property type="molecule type" value="Genomic_DNA"/>
</dbReference>
<evidence type="ECO:0000256" key="1">
    <source>
        <dbReference type="SAM" id="MobiDB-lite"/>
    </source>
</evidence>
<proteinExistence type="predicted"/>
<protein>
    <submittedName>
        <fullName evidence="2">Uncharacterized protein</fullName>
    </submittedName>
</protein>
<sequence>MANTTTTSSSAPTPADTNTNTNATTAQLSQTEGAGFHQNCSEYVQMDRKVFFAAADRNKDVILDQLRPYLDTARQ</sequence>